<dbReference type="EMBL" id="BDSP01000007">
    <property type="protein sequence ID" value="GAX09341.1"/>
    <property type="molecule type" value="Genomic_DNA"/>
</dbReference>
<dbReference type="EC" id="2.1.1.22" evidence="2"/>
<keyword evidence="3" id="KW-0489">Methyltransferase</keyword>
<keyword evidence="5" id="KW-0949">S-adenosyl-L-methionine</keyword>
<organism evidence="7 8">
    <name type="scientific">Fistulifera solaris</name>
    <name type="common">Oleaginous diatom</name>
    <dbReference type="NCBI Taxonomy" id="1519565"/>
    <lineage>
        <taxon>Eukaryota</taxon>
        <taxon>Sar</taxon>
        <taxon>Stramenopiles</taxon>
        <taxon>Ochrophyta</taxon>
        <taxon>Bacillariophyta</taxon>
        <taxon>Bacillariophyceae</taxon>
        <taxon>Bacillariophycidae</taxon>
        <taxon>Naviculales</taxon>
        <taxon>Naviculaceae</taxon>
        <taxon>Fistulifera</taxon>
    </lineage>
</organism>
<feature type="region of interest" description="Disordered" evidence="6">
    <location>
        <begin position="267"/>
        <end position="311"/>
    </location>
</feature>
<dbReference type="OrthoDB" id="978at2759"/>
<evidence type="ECO:0000256" key="5">
    <source>
        <dbReference type="ARBA" id="ARBA00022691"/>
    </source>
</evidence>
<keyword evidence="4" id="KW-0808">Transferase</keyword>
<feature type="compositionally biased region" description="Basic and acidic residues" evidence="6">
    <location>
        <begin position="292"/>
        <end position="301"/>
    </location>
</feature>
<dbReference type="Pfam" id="PF07942">
    <property type="entry name" value="CARME"/>
    <property type="match status" value="2"/>
</dbReference>
<evidence type="ECO:0000313" key="8">
    <source>
        <dbReference type="Proteomes" id="UP000198406"/>
    </source>
</evidence>
<dbReference type="AlphaFoldDB" id="A0A1Z5J6D0"/>
<keyword evidence="8" id="KW-1185">Reference proteome</keyword>
<protein>
    <recommendedName>
        <fullName evidence="2">carnosine N-methyltransferase</fullName>
        <ecNumber evidence="2">2.1.1.22</ecNumber>
    </recommendedName>
</protein>
<evidence type="ECO:0000256" key="6">
    <source>
        <dbReference type="SAM" id="MobiDB-lite"/>
    </source>
</evidence>
<dbReference type="InParanoid" id="A0A1Z5J6D0"/>
<sequence>MSLPNQIPSSTQASLSNESPIAARPFHSLSQAYQTYMEDDREEHNHFEDVCRAYRQYATFAMQQWVNSQYRLHSLPEAQRNLLPAGLRQETNEFQERANAYKDAAIRNQFCLDCILRHAGQPHSQQMAHQQFSTDAQMSKVSSVLKSLARDWSIEGKVERDMAYAALLQMVQKYLPLNNRSLRLCVPGAGVGRLACELAASGYAVQGNEFSLHMLLASDYILNGPLQPSTPLAISPYLLESRNVHSVDDPVRVVHIPDVDPYKMIMKKGGEGSHPLRKNLDNEMETDNPLSETEKRRKVNETEEDSSAETSTGFSMAAGDFVSIYSDDREAGQWDGVVACFFLDASPNVVEYLLVIYRMLKPGGVLFHFGPLLWHWSGPAMRPDDQSVDDYYQRLSHLDSKYLTSIDLSLDDMMEILKNIGFEILESSCGHPALYTSDRRSMVSLQYRCSRFVARKPNEAN</sequence>
<evidence type="ECO:0000256" key="3">
    <source>
        <dbReference type="ARBA" id="ARBA00022603"/>
    </source>
</evidence>
<accession>A0A1Z5J6D0</accession>
<feature type="region of interest" description="Disordered" evidence="6">
    <location>
        <begin position="1"/>
        <end position="21"/>
    </location>
</feature>
<dbReference type="GO" id="GO:0030735">
    <property type="term" value="F:carnosine N-methyltransferase activity"/>
    <property type="evidence" value="ECO:0007669"/>
    <property type="project" value="UniProtKB-EC"/>
</dbReference>
<dbReference type="Gene3D" id="3.40.50.150">
    <property type="entry name" value="Vaccinia Virus protein VP39"/>
    <property type="match status" value="1"/>
</dbReference>
<reference evidence="7 8" key="1">
    <citation type="journal article" date="2015" name="Plant Cell">
        <title>Oil accumulation by the oleaginous diatom Fistulifera solaris as revealed by the genome and transcriptome.</title>
        <authorList>
            <person name="Tanaka T."/>
            <person name="Maeda Y."/>
            <person name="Veluchamy A."/>
            <person name="Tanaka M."/>
            <person name="Abida H."/>
            <person name="Marechal E."/>
            <person name="Bowler C."/>
            <person name="Muto M."/>
            <person name="Sunaga Y."/>
            <person name="Tanaka M."/>
            <person name="Yoshino T."/>
            <person name="Taniguchi T."/>
            <person name="Fukuda Y."/>
            <person name="Nemoto M."/>
            <person name="Matsumoto M."/>
            <person name="Wong P.S."/>
            <person name="Aburatani S."/>
            <person name="Fujibuchi W."/>
        </authorList>
    </citation>
    <scope>NUCLEOTIDE SEQUENCE [LARGE SCALE GENOMIC DNA]</scope>
    <source>
        <strain evidence="7 8">JPCC DA0580</strain>
    </source>
</reference>
<dbReference type="SMART" id="SM01296">
    <property type="entry name" value="N2227"/>
    <property type="match status" value="1"/>
</dbReference>
<dbReference type="PANTHER" id="PTHR12303:SF6">
    <property type="entry name" value="CARNOSINE N-METHYLTRANSFERASE"/>
    <property type="match status" value="1"/>
</dbReference>
<proteinExistence type="inferred from homology"/>
<name>A0A1Z5J6D0_FISSO</name>
<dbReference type="InterPro" id="IPR012901">
    <property type="entry name" value="CARME"/>
</dbReference>
<feature type="compositionally biased region" description="Polar residues" evidence="6">
    <location>
        <begin position="1"/>
        <end position="19"/>
    </location>
</feature>
<dbReference type="Proteomes" id="UP000198406">
    <property type="component" value="Unassembled WGS sequence"/>
</dbReference>
<comment type="similarity">
    <text evidence="1">Belongs to the carnosine N-methyltransferase family.</text>
</comment>
<gene>
    <name evidence="7" type="ORF">FisN_6Lh290</name>
</gene>
<dbReference type="SUPFAM" id="SSF53335">
    <property type="entry name" value="S-adenosyl-L-methionine-dependent methyltransferases"/>
    <property type="match status" value="1"/>
</dbReference>
<comment type="caution">
    <text evidence="7">The sequence shown here is derived from an EMBL/GenBank/DDBJ whole genome shotgun (WGS) entry which is preliminary data.</text>
</comment>
<dbReference type="InterPro" id="IPR029063">
    <property type="entry name" value="SAM-dependent_MTases_sf"/>
</dbReference>
<evidence type="ECO:0000313" key="7">
    <source>
        <dbReference type="EMBL" id="GAX09341.1"/>
    </source>
</evidence>
<evidence type="ECO:0000256" key="2">
    <source>
        <dbReference type="ARBA" id="ARBA00012003"/>
    </source>
</evidence>
<dbReference type="GO" id="GO:0032259">
    <property type="term" value="P:methylation"/>
    <property type="evidence" value="ECO:0007669"/>
    <property type="project" value="UniProtKB-KW"/>
</dbReference>
<evidence type="ECO:0000256" key="4">
    <source>
        <dbReference type="ARBA" id="ARBA00022679"/>
    </source>
</evidence>
<dbReference type="PANTHER" id="PTHR12303">
    <property type="entry name" value="CARNOSINE N-METHYLTRANSFERASE"/>
    <property type="match status" value="1"/>
</dbReference>
<evidence type="ECO:0000256" key="1">
    <source>
        <dbReference type="ARBA" id="ARBA00010086"/>
    </source>
</evidence>